<protein>
    <submittedName>
        <fullName evidence="4">Flavodoxin</fullName>
    </submittedName>
</protein>
<evidence type="ECO:0000313" key="4">
    <source>
        <dbReference type="EMBL" id="SNV01555.1"/>
    </source>
</evidence>
<dbReference type="Proteomes" id="UP000215383">
    <property type="component" value="Chromosome 1"/>
</dbReference>
<dbReference type="GO" id="GO:0016651">
    <property type="term" value="F:oxidoreductase activity, acting on NAD(P)H"/>
    <property type="evidence" value="ECO:0007669"/>
    <property type="project" value="UniProtKB-ARBA"/>
</dbReference>
<evidence type="ECO:0000313" key="5">
    <source>
        <dbReference type="Proteomes" id="UP000215383"/>
    </source>
</evidence>
<feature type="domain" description="Flavodoxin-like" evidence="3">
    <location>
        <begin position="59"/>
        <end position="215"/>
    </location>
</feature>
<gene>
    <name evidence="4" type="ORF">SAMEA4364220_01457</name>
</gene>
<dbReference type="Gene3D" id="3.40.50.360">
    <property type="match status" value="1"/>
</dbReference>
<dbReference type="InterPro" id="IPR008254">
    <property type="entry name" value="Flavodoxin/NO_synth"/>
</dbReference>
<dbReference type="PANTHER" id="PTHR39201:SF1">
    <property type="entry name" value="FLAVODOXIN-LIKE DOMAIN-CONTAINING PROTEIN"/>
    <property type="match status" value="1"/>
</dbReference>
<sequence length="215" mass="23556">MKKLSKIIVLIFSALLIFCLSACASENSSDNNTKTTPETQQSASTNENTDNAPSSNSKILVAYFSCTGNTENAAQKIATATGGDLYAITPAEPYTADDLRYNDDTTRATKEQHDTSIRPALAGTVDNFQQYDVIFVGYPIWWDQAPRVINTFLESYDFSGKKVIPFCTSGGSTITNSANQLKSTYSNMNWLDGRLIGRSTSQDEIAAWIDSLNIK</sequence>
<keyword evidence="5" id="KW-1185">Reference proteome</keyword>
<dbReference type="Pfam" id="PF12682">
    <property type="entry name" value="Flavodoxin_4"/>
    <property type="match status" value="1"/>
</dbReference>
<accession>A0A239TVJ2</accession>
<feature type="region of interest" description="Disordered" evidence="1">
    <location>
        <begin position="26"/>
        <end position="54"/>
    </location>
</feature>
<organism evidence="4 5">
    <name type="scientific">Megamonas hypermegale</name>
    <dbReference type="NCBI Taxonomy" id="158847"/>
    <lineage>
        <taxon>Bacteria</taxon>
        <taxon>Bacillati</taxon>
        <taxon>Bacillota</taxon>
        <taxon>Negativicutes</taxon>
        <taxon>Selenomonadales</taxon>
        <taxon>Selenomonadaceae</taxon>
        <taxon>Megamonas</taxon>
    </lineage>
</organism>
<feature type="signal peptide" evidence="2">
    <location>
        <begin position="1"/>
        <end position="24"/>
    </location>
</feature>
<feature type="chain" id="PRO_5011292396" evidence="2">
    <location>
        <begin position="25"/>
        <end position="215"/>
    </location>
</feature>
<evidence type="ECO:0000256" key="2">
    <source>
        <dbReference type="SAM" id="SignalP"/>
    </source>
</evidence>
<reference evidence="4 5" key="1">
    <citation type="submission" date="2017-06" db="EMBL/GenBank/DDBJ databases">
        <authorList>
            <consortium name="Pathogen Informatics"/>
        </authorList>
    </citation>
    <scope>NUCLEOTIDE SEQUENCE [LARGE SCALE GENOMIC DNA]</scope>
    <source>
        <strain evidence="4 5">NCTC10570</strain>
    </source>
</reference>
<dbReference type="PROSITE" id="PS50902">
    <property type="entry name" value="FLAVODOXIN_LIKE"/>
    <property type="match status" value="1"/>
</dbReference>
<dbReference type="SUPFAM" id="SSF52218">
    <property type="entry name" value="Flavoproteins"/>
    <property type="match status" value="1"/>
</dbReference>
<evidence type="ECO:0000256" key="1">
    <source>
        <dbReference type="SAM" id="MobiDB-lite"/>
    </source>
</evidence>
<dbReference type="NCBIfam" id="NF005501">
    <property type="entry name" value="PRK07116.1"/>
    <property type="match status" value="1"/>
</dbReference>
<name>A0A239TVJ2_9FIRM</name>
<evidence type="ECO:0000259" key="3">
    <source>
        <dbReference type="PROSITE" id="PS50902"/>
    </source>
</evidence>
<dbReference type="GO" id="GO:0010181">
    <property type="term" value="F:FMN binding"/>
    <property type="evidence" value="ECO:0007669"/>
    <property type="project" value="InterPro"/>
</dbReference>
<dbReference type="PANTHER" id="PTHR39201">
    <property type="entry name" value="EXPORTED PROTEIN-RELATED"/>
    <property type="match status" value="1"/>
</dbReference>
<dbReference type="EMBL" id="LT906446">
    <property type="protein sequence ID" value="SNV01555.1"/>
    <property type="molecule type" value="Genomic_DNA"/>
</dbReference>
<dbReference type="AlphaFoldDB" id="A0A239TVJ2"/>
<dbReference type="GeneID" id="78507455"/>
<dbReference type="RefSeq" id="WP_036254304.1">
    <property type="nucleotide sequence ID" value="NZ_LT906446.1"/>
</dbReference>
<dbReference type="eggNOG" id="COG0716">
    <property type="taxonomic scope" value="Bacteria"/>
</dbReference>
<keyword evidence="2" id="KW-0732">Signal</keyword>
<dbReference type="InterPro" id="IPR029039">
    <property type="entry name" value="Flavoprotein-like_sf"/>
</dbReference>
<proteinExistence type="predicted"/>